<proteinExistence type="predicted"/>
<sequence>MLHPILKQYIPLAEFLSNVLGTDYSISLYDLSKPTPSLVVCFPHTSPINESVVKKLIDKATNSENVIINENILSAPNHSLSASCMMIYQGDILLGMICVTFDDVRYRNVCQQMFQLCRPNANSMPNLTANPNKPLEYAETKNNVHTELVARDAAIEALHTYGVCASRLSSDERLEIIQSLDEAGIFLLKGAVKDVATVLECSSASVYRYLSQIRIDELSV</sequence>
<name>A0A9D1PFT8_9FIRM</name>
<evidence type="ECO:0000259" key="2">
    <source>
        <dbReference type="Pfam" id="PF13309"/>
    </source>
</evidence>
<feature type="domain" description="Transcriptional regulator DauR-like HTH" evidence="2">
    <location>
        <begin position="157"/>
        <end position="210"/>
    </location>
</feature>
<dbReference type="InterPro" id="IPR013559">
    <property type="entry name" value="YheO"/>
</dbReference>
<dbReference type="InterPro" id="IPR039446">
    <property type="entry name" value="DauR-like"/>
</dbReference>
<dbReference type="InterPro" id="IPR039445">
    <property type="entry name" value="DauR-like_HTH"/>
</dbReference>
<evidence type="ECO:0000313" key="4">
    <source>
        <dbReference type="Proteomes" id="UP000886808"/>
    </source>
</evidence>
<accession>A0A9D1PFT8</accession>
<dbReference type="EMBL" id="DXIE01000003">
    <property type="protein sequence ID" value="HIV61279.1"/>
    <property type="molecule type" value="Genomic_DNA"/>
</dbReference>
<dbReference type="Proteomes" id="UP000886808">
    <property type="component" value="Unassembled WGS sequence"/>
</dbReference>
<protein>
    <submittedName>
        <fullName evidence="3">Helix-turn-helix domain-containing protein</fullName>
    </submittedName>
</protein>
<evidence type="ECO:0000313" key="3">
    <source>
        <dbReference type="EMBL" id="HIV61279.1"/>
    </source>
</evidence>
<reference evidence="3" key="1">
    <citation type="journal article" date="2021" name="PeerJ">
        <title>Extensive microbial diversity within the chicken gut microbiome revealed by metagenomics and culture.</title>
        <authorList>
            <person name="Gilroy R."/>
            <person name="Ravi A."/>
            <person name="Getino M."/>
            <person name="Pursley I."/>
            <person name="Horton D.L."/>
            <person name="Alikhan N.F."/>
            <person name="Baker D."/>
            <person name="Gharbi K."/>
            <person name="Hall N."/>
            <person name="Watson M."/>
            <person name="Adriaenssens E.M."/>
            <person name="Foster-Nyarko E."/>
            <person name="Jarju S."/>
            <person name="Secka A."/>
            <person name="Antonio M."/>
            <person name="Oren A."/>
            <person name="Chaudhuri R.R."/>
            <person name="La Ragione R."/>
            <person name="Hildebrand F."/>
            <person name="Pallen M.J."/>
        </authorList>
    </citation>
    <scope>NUCLEOTIDE SEQUENCE</scope>
    <source>
        <strain evidence="3">CHK193-4272</strain>
    </source>
</reference>
<feature type="domain" description="YheO-like" evidence="1">
    <location>
        <begin position="6"/>
        <end position="109"/>
    </location>
</feature>
<dbReference type="Pfam" id="PF08348">
    <property type="entry name" value="PAS_6"/>
    <property type="match status" value="1"/>
</dbReference>
<comment type="caution">
    <text evidence="3">The sequence shown here is derived from an EMBL/GenBank/DDBJ whole genome shotgun (WGS) entry which is preliminary data.</text>
</comment>
<dbReference type="AlphaFoldDB" id="A0A9D1PFT8"/>
<dbReference type="PANTHER" id="PTHR35568">
    <property type="entry name" value="TRANSCRIPTIONAL REGULATOR DAUR"/>
    <property type="match status" value="1"/>
</dbReference>
<evidence type="ECO:0000259" key="1">
    <source>
        <dbReference type="Pfam" id="PF08348"/>
    </source>
</evidence>
<dbReference type="Pfam" id="PF13309">
    <property type="entry name" value="HTH_22"/>
    <property type="match status" value="1"/>
</dbReference>
<gene>
    <name evidence="3" type="ORF">H9746_00265</name>
</gene>
<dbReference type="PANTHER" id="PTHR35568:SF1">
    <property type="entry name" value="TRANSCRIPTIONAL REGULATOR DAUR"/>
    <property type="match status" value="1"/>
</dbReference>
<reference evidence="3" key="2">
    <citation type="submission" date="2021-04" db="EMBL/GenBank/DDBJ databases">
        <authorList>
            <person name="Gilroy R."/>
        </authorList>
    </citation>
    <scope>NUCLEOTIDE SEQUENCE</scope>
    <source>
        <strain evidence="3">CHK193-4272</strain>
    </source>
</reference>
<organism evidence="3 4">
    <name type="scientific">Candidatus Butyricicoccus avistercoris</name>
    <dbReference type="NCBI Taxonomy" id="2838518"/>
    <lineage>
        <taxon>Bacteria</taxon>
        <taxon>Bacillati</taxon>
        <taxon>Bacillota</taxon>
        <taxon>Clostridia</taxon>
        <taxon>Eubacteriales</taxon>
        <taxon>Butyricicoccaceae</taxon>
        <taxon>Butyricicoccus</taxon>
    </lineage>
</organism>